<sequence>MSASGVQGNVAQASSADDNAKVQRELDKLYSDWSNLPEGHKLRQFQDALKDILDETDYNEMYGVELVAPVDGNPAPHTTLVILQKFLRANVDDLEKAKEQLTAALQWRKEYQPLKVRDETFDADKFGKLGYVTRVKGATETKNEEDVVTFNIYGAAAKDVKKTFGDTDAFVRWRVAQMELTLKELNLNAADKNIPDYGKGPDPYKAIAVHDYLSVSFFRQPAEIKSASTKIIDMFQRYYPETVSYKYFVNVPLVMQWMMGVMKTLLSKDSIQTMTWMTYGSELHKYLGKSVPKEYGGDGVPLAETAITPNYGNAEVKQTNAAPASVAEPVPAVGNAATEETNAEETKITEPPATTTESAPAAPVAAAEQAVPVTGTTPEVTGKPEEKATVA</sequence>
<evidence type="ECO:0000313" key="20">
    <source>
        <dbReference type="Proteomes" id="UP000237631"/>
    </source>
</evidence>
<dbReference type="PROSITE" id="PS50191">
    <property type="entry name" value="CRAL_TRIO"/>
    <property type="match status" value="1"/>
</dbReference>
<accession>A0A2S6C303</accession>
<evidence type="ECO:0000256" key="11">
    <source>
        <dbReference type="ARBA" id="ARBA00023004"/>
    </source>
</evidence>
<evidence type="ECO:0000256" key="3">
    <source>
        <dbReference type="ARBA" id="ARBA00006667"/>
    </source>
</evidence>
<comment type="similarity">
    <text evidence="3 16">Belongs to the SFH5 family.</text>
</comment>
<dbReference type="Proteomes" id="UP000237631">
    <property type="component" value="Unassembled WGS sequence"/>
</dbReference>
<dbReference type="SUPFAM" id="SSF46938">
    <property type="entry name" value="CRAL/TRIO N-terminal domain"/>
    <property type="match status" value="1"/>
</dbReference>
<dbReference type="PANTHER" id="PTHR47669">
    <property type="entry name" value="PHOSPHATIDYLINOSITOL TRANSFER PROTEIN SFH5"/>
    <property type="match status" value="1"/>
</dbReference>
<evidence type="ECO:0000256" key="16">
    <source>
        <dbReference type="RuleBase" id="RU367059"/>
    </source>
</evidence>
<organism evidence="19 20">
    <name type="scientific">Cercospora berteroae</name>
    <dbReference type="NCBI Taxonomy" id="357750"/>
    <lineage>
        <taxon>Eukaryota</taxon>
        <taxon>Fungi</taxon>
        <taxon>Dikarya</taxon>
        <taxon>Ascomycota</taxon>
        <taxon>Pezizomycotina</taxon>
        <taxon>Dothideomycetes</taxon>
        <taxon>Dothideomycetidae</taxon>
        <taxon>Mycosphaerellales</taxon>
        <taxon>Mycosphaerellaceae</taxon>
        <taxon>Cercospora</taxon>
    </lineage>
</organism>
<dbReference type="GO" id="GO:0005886">
    <property type="term" value="C:plasma membrane"/>
    <property type="evidence" value="ECO:0007669"/>
    <property type="project" value="TreeGrafter"/>
</dbReference>
<comment type="cofactor">
    <cofactor evidence="1">
        <name>heme b</name>
        <dbReference type="ChEBI" id="CHEBI:60344"/>
    </cofactor>
</comment>
<dbReference type="Gene3D" id="3.40.525.10">
    <property type="entry name" value="CRAL-TRIO lipid binding domain"/>
    <property type="match status" value="1"/>
</dbReference>
<dbReference type="InterPro" id="IPR001251">
    <property type="entry name" value="CRAL-TRIO_dom"/>
</dbReference>
<keyword evidence="13 16" id="KW-0472">Membrane</keyword>
<dbReference type="PANTHER" id="PTHR47669:SF1">
    <property type="entry name" value="PHOSPHATIDYLINOSITOL TRANSFER PROTEIN SFH5"/>
    <property type="match status" value="1"/>
</dbReference>
<dbReference type="CDD" id="cd00170">
    <property type="entry name" value="SEC14"/>
    <property type="match status" value="1"/>
</dbReference>
<gene>
    <name evidence="19" type="ORF">CBER1_06332</name>
</gene>
<evidence type="ECO:0000256" key="10">
    <source>
        <dbReference type="ARBA" id="ARBA00022848"/>
    </source>
</evidence>
<keyword evidence="8" id="KW-0479">Metal-binding</keyword>
<evidence type="ECO:0000256" key="9">
    <source>
        <dbReference type="ARBA" id="ARBA00022824"/>
    </source>
</evidence>
<evidence type="ECO:0000256" key="2">
    <source>
        <dbReference type="ARBA" id="ARBA00004406"/>
    </source>
</evidence>
<dbReference type="SUPFAM" id="SSF52087">
    <property type="entry name" value="CRAL/TRIO domain"/>
    <property type="match status" value="1"/>
</dbReference>
<dbReference type="GO" id="GO:0008526">
    <property type="term" value="F:phosphatidylinositol transfer activity"/>
    <property type="evidence" value="ECO:0007669"/>
    <property type="project" value="UniProtKB-UniRule"/>
</dbReference>
<dbReference type="STRING" id="357750.A0A2S6C303"/>
<evidence type="ECO:0000256" key="5">
    <source>
        <dbReference type="ARBA" id="ARBA00022448"/>
    </source>
</evidence>
<evidence type="ECO:0000256" key="8">
    <source>
        <dbReference type="ARBA" id="ARBA00022723"/>
    </source>
</evidence>
<comment type="caution">
    <text evidence="19">The sequence shown here is derived from an EMBL/GenBank/DDBJ whole genome shotgun (WGS) entry which is preliminary data.</text>
</comment>
<evidence type="ECO:0000313" key="19">
    <source>
        <dbReference type="EMBL" id="PPJ54097.1"/>
    </source>
</evidence>
<dbReference type="Pfam" id="PF00650">
    <property type="entry name" value="CRAL_TRIO"/>
    <property type="match status" value="1"/>
</dbReference>
<keyword evidence="7" id="KW-0349">Heme</keyword>
<comment type="subcellular location">
    <subcellularLocation>
        <location evidence="16">Cytoplasm</location>
    </subcellularLocation>
    <subcellularLocation>
        <location evidence="2 16">Endoplasmic reticulum membrane</location>
        <topology evidence="2 16">Peripheral membrane protein</topology>
    </subcellularLocation>
    <subcellularLocation>
        <location evidence="16">Microsome membrane</location>
        <topology evidence="16">Peripheral membrane protein</topology>
    </subcellularLocation>
</comment>
<dbReference type="GO" id="GO:0017157">
    <property type="term" value="P:regulation of exocytosis"/>
    <property type="evidence" value="ECO:0007669"/>
    <property type="project" value="TreeGrafter"/>
</dbReference>
<dbReference type="InterPro" id="IPR011074">
    <property type="entry name" value="CRAL/TRIO_N_dom"/>
</dbReference>
<dbReference type="AlphaFoldDB" id="A0A2S6C303"/>
<protein>
    <recommendedName>
        <fullName evidence="4 16">Phosphatidylinositol transfer protein SFH5</fullName>
        <shortName evidence="16">PITP SFH5</shortName>
    </recommendedName>
</protein>
<evidence type="ECO:0000256" key="1">
    <source>
        <dbReference type="ARBA" id="ARBA00001970"/>
    </source>
</evidence>
<evidence type="ECO:0000256" key="6">
    <source>
        <dbReference type="ARBA" id="ARBA00022490"/>
    </source>
</evidence>
<feature type="domain" description="CRAL-TRIO" evidence="18">
    <location>
        <begin position="168"/>
        <end position="303"/>
    </location>
</feature>
<comment type="catalytic activity">
    <reaction evidence="14">
        <text>a 1,2-diacyl-sn-glycero-3-phospho-(1D-myo-inositol)(in) = a 1,2-diacyl-sn-glycero-3-phospho-(1D-myo-inositol)(out)</text>
        <dbReference type="Rhea" id="RHEA:38691"/>
        <dbReference type="ChEBI" id="CHEBI:57880"/>
    </reaction>
    <physiologicalReaction direction="left-to-right" evidence="14">
        <dbReference type="Rhea" id="RHEA:38692"/>
    </physiologicalReaction>
</comment>
<dbReference type="InterPro" id="IPR036865">
    <property type="entry name" value="CRAL-TRIO_dom_sf"/>
</dbReference>
<keyword evidence="6 16" id="KW-0963">Cytoplasm</keyword>
<name>A0A2S6C303_9PEZI</name>
<dbReference type="GO" id="GO:0043001">
    <property type="term" value="P:Golgi to plasma membrane protein transport"/>
    <property type="evidence" value="ECO:0007669"/>
    <property type="project" value="TreeGrafter"/>
</dbReference>
<keyword evidence="5 16" id="KW-0813">Transport</keyword>
<evidence type="ECO:0000256" key="13">
    <source>
        <dbReference type="ARBA" id="ARBA00023136"/>
    </source>
</evidence>
<reference evidence="20" key="1">
    <citation type="journal article" date="2017" name="bioRxiv">
        <title>Conservation of a gene cluster reveals novel cercosporin biosynthetic mechanisms and extends production to the genus Colletotrichum.</title>
        <authorList>
            <person name="de Jonge R."/>
            <person name="Ebert M.K."/>
            <person name="Huitt-Roehl C.R."/>
            <person name="Pal P."/>
            <person name="Suttle J.C."/>
            <person name="Spanner R.E."/>
            <person name="Neubauer J.D."/>
            <person name="Jurick W.M.II."/>
            <person name="Stott K.A."/>
            <person name="Secor G.A."/>
            <person name="Thomma B.P.H.J."/>
            <person name="Van de Peer Y."/>
            <person name="Townsend C.A."/>
            <person name="Bolton M.D."/>
        </authorList>
    </citation>
    <scope>NUCLEOTIDE SEQUENCE [LARGE SCALE GENOMIC DNA]</scope>
    <source>
        <strain evidence="20">CBS538.71</strain>
    </source>
</reference>
<keyword evidence="10 16" id="KW-0492">Microsome</keyword>
<dbReference type="Pfam" id="PF03765">
    <property type="entry name" value="CRAL_TRIO_N"/>
    <property type="match status" value="1"/>
</dbReference>
<proteinExistence type="inferred from homology"/>
<evidence type="ECO:0000256" key="14">
    <source>
        <dbReference type="ARBA" id="ARBA00024146"/>
    </source>
</evidence>
<keyword evidence="20" id="KW-1185">Reference proteome</keyword>
<keyword evidence="12 16" id="KW-0445">Lipid transport</keyword>
<feature type="compositionally biased region" description="Basic and acidic residues" evidence="17">
    <location>
        <begin position="382"/>
        <end position="391"/>
    </location>
</feature>
<dbReference type="GO" id="GO:0032541">
    <property type="term" value="C:cortical endoplasmic reticulum"/>
    <property type="evidence" value="ECO:0007669"/>
    <property type="project" value="TreeGrafter"/>
</dbReference>
<dbReference type="GO" id="GO:0005829">
    <property type="term" value="C:cytosol"/>
    <property type="evidence" value="ECO:0007669"/>
    <property type="project" value="TreeGrafter"/>
</dbReference>
<evidence type="ECO:0000256" key="15">
    <source>
        <dbReference type="ARBA" id="ARBA00024180"/>
    </source>
</evidence>
<feature type="region of interest" description="Disordered" evidence="17">
    <location>
        <begin position="337"/>
        <end position="391"/>
    </location>
</feature>
<dbReference type="InterPro" id="IPR036273">
    <property type="entry name" value="CRAL/TRIO_N_dom_sf"/>
</dbReference>
<keyword evidence="9 16" id="KW-0256">Endoplasmic reticulum</keyword>
<keyword evidence="11" id="KW-0408">Iron</keyword>
<dbReference type="InterPro" id="IPR042938">
    <property type="entry name" value="Sfh5"/>
</dbReference>
<dbReference type="OrthoDB" id="75724at2759"/>
<evidence type="ECO:0000256" key="12">
    <source>
        <dbReference type="ARBA" id="ARBA00023055"/>
    </source>
</evidence>
<comment type="function">
    <text evidence="15">Non-classical phosphatidylinositol (PtdIns) transfer protein (PITP), which exhibits PtdIns-binding/transfer activity in the absence of detectable PtdCho-binding/transfer activity. Regulates PtdIns(4,5)P2 homeostasis at the plasma membrane. Heme-binding protein that may play a role in organic oxidant-induced stress responses.</text>
</comment>
<dbReference type="GO" id="GO:0005789">
    <property type="term" value="C:endoplasmic reticulum membrane"/>
    <property type="evidence" value="ECO:0007669"/>
    <property type="project" value="UniProtKB-SubCell"/>
</dbReference>
<dbReference type="EMBL" id="PNEN01000571">
    <property type="protein sequence ID" value="PPJ54097.1"/>
    <property type="molecule type" value="Genomic_DNA"/>
</dbReference>
<evidence type="ECO:0000256" key="4">
    <source>
        <dbReference type="ARBA" id="ARBA00018320"/>
    </source>
</evidence>
<evidence type="ECO:0000259" key="18">
    <source>
        <dbReference type="PROSITE" id="PS50191"/>
    </source>
</evidence>
<evidence type="ECO:0000256" key="17">
    <source>
        <dbReference type="SAM" id="MobiDB-lite"/>
    </source>
</evidence>
<dbReference type="GO" id="GO:0046872">
    <property type="term" value="F:metal ion binding"/>
    <property type="evidence" value="ECO:0007669"/>
    <property type="project" value="UniProtKB-KW"/>
</dbReference>
<evidence type="ECO:0000256" key="7">
    <source>
        <dbReference type="ARBA" id="ARBA00022617"/>
    </source>
</evidence>
<feature type="compositionally biased region" description="Low complexity" evidence="17">
    <location>
        <begin position="349"/>
        <end position="381"/>
    </location>
</feature>